<dbReference type="PANTHER" id="PTHR10715:SF10">
    <property type="entry name" value="LARGE RIBOSOMAL SUBUNIT PROTEIN EL6X-RELATED"/>
    <property type="match status" value="1"/>
</dbReference>
<gene>
    <name evidence="1" type="ORF">HID58_072048</name>
</gene>
<accession>A0ABQ7Z3G9</accession>
<evidence type="ECO:0000313" key="1">
    <source>
        <dbReference type="EMBL" id="KAH0874686.1"/>
    </source>
</evidence>
<dbReference type="InterPro" id="IPR000915">
    <property type="entry name" value="60S_ribosomal_eL6"/>
</dbReference>
<name>A0ABQ7Z3G9_BRANA</name>
<proteinExistence type="predicted"/>
<comment type="caution">
    <text evidence="1">The sequence shown here is derived from an EMBL/GenBank/DDBJ whole genome shotgun (WGS) entry which is preliminary data.</text>
</comment>
<protein>
    <submittedName>
        <fullName evidence="1">Uncharacterized protein</fullName>
    </submittedName>
</protein>
<organism evidence="1 2">
    <name type="scientific">Brassica napus</name>
    <name type="common">Rape</name>
    <dbReference type="NCBI Taxonomy" id="3708"/>
    <lineage>
        <taxon>Eukaryota</taxon>
        <taxon>Viridiplantae</taxon>
        <taxon>Streptophyta</taxon>
        <taxon>Embryophyta</taxon>
        <taxon>Tracheophyta</taxon>
        <taxon>Spermatophyta</taxon>
        <taxon>Magnoliopsida</taxon>
        <taxon>eudicotyledons</taxon>
        <taxon>Gunneridae</taxon>
        <taxon>Pentapetalae</taxon>
        <taxon>rosids</taxon>
        <taxon>malvids</taxon>
        <taxon>Brassicales</taxon>
        <taxon>Brassicaceae</taxon>
        <taxon>Brassiceae</taxon>
        <taxon>Brassica</taxon>
    </lineage>
</organism>
<evidence type="ECO:0000313" key="2">
    <source>
        <dbReference type="Proteomes" id="UP000824890"/>
    </source>
</evidence>
<keyword evidence="2" id="KW-1185">Reference proteome</keyword>
<dbReference type="PANTHER" id="PTHR10715">
    <property type="entry name" value="60S RIBOSOMAL PROTEIN L6"/>
    <property type="match status" value="1"/>
</dbReference>
<reference evidence="1 2" key="1">
    <citation type="submission" date="2021-05" db="EMBL/GenBank/DDBJ databases">
        <title>Genome Assembly of Synthetic Allotetraploid Brassica napus Reveals Homoeologous Exchanges between Subgenomes.</title>
        <authorList>
            <person name="Davis J.T."/>
        </authorList>
    </citation>
    <scope>NUCLEOTIDE SEQUENCE [LARGE SCALE GENOMIC DNA]</scope>
    <source>
        <strain evidence="2">cv. Da-Ae</strain>
        <tissue evidence="1">Seedling</tissue>
    </source>
</reference>
<dbReference type="EMBL" id="JAGKQM010000016">
    <property type="protein sequence ID" value="KAH0874686.1"/>
    <property type="molecule type" value="Genomic_DNA"/>
</dbReference>
<dbReference type="Proteomes" id="UP000824890">
    <property type="component" value="Unassembled WGS sequence"/>
</dbReference>
<sequence length="155" mass="17460">MLCSNRPTRRLQLISNISRRESKPPPPFSLMMRLTEEQEVEEESCCDTEDRSCHLMLRLNYDANLEASSVKSCDVSWVGSNRGRRQVSSITPGTLLIILAGRFKGKRKVSTHREKDDQMAVDGALIKAIEVVSELNTCLCTVFIAQGMEPNKLVF</sequence>